<feature type="region of interest" description="Disordered" evidence="1">
    <location>
        <begin position="1"/>
        <end position="69"/>
    </location>
</feature>
<accession>A0A9P4QY76</accession>
<feature type="compositionally biased region" description="Polar residues" evidence="1">
    <location>
        <begin position="357"/>
        <end position="368"/>
    </location>
</feature>
<reference evidence="2" key="1">
    <citation type="journal article" date="2020" name="Stud. Mycol.">
        <title>101 Dothideomycetes genomes: a test case for predicting lifestyles and emergence of pathogens.</title>
        <authorList>
            <person name="Haridas S."/>
            <person name="Albert R."/>
            <person name="Binder M."/>
            <person name="Bloem J."/>
            <person name="Labutti K."/>
            <person name="Salamov A."/>
            <person name="Andreopoulos B."/>
            <person name="Baker S."/>
            <person name="Barry K."/>
            <person name="Bills G."/>
            <person name="Bluhm B."/>
            <person name="Cannon C."/>
            <person name="Castanera R."/>
            <person name="Culley D."/>
            <person name="Daum C."/>
            <person name="Ezra D."/>
            <person name="Gonzalez J."/>
            <person name="Henrissat B."/>
            <person name="Kuo A."/>
            <person name="Liang C."/>
            <person name="Lipzen A."/>
            <person name="Lutzoni F."/>
            <person name="Magnuson J."/>
            <person name="Mondo S."/>
            <person name="Nolan M."/>
            <person name="Ohm R."/>
            <person name="Pangilinan J."/>
            <person name="Park H.-J."/>
            <person name="Ramirez L."/>
            <person name="Alfaro M."/>
            <person name="Sun H."/>
            <person name="Tritt A."/>
            <person name="Yoshinaga Y."/>
            <person name="Zwiers L.-H."/>
            <person name="Turgeon B."/>
            <person name="Goodwin S."/>
            <person name="Spatafora J."/>
            <person name="Crous P."/>
            <person name="Grigoriev I."/>
        </authorList>
    </citation>
    <scope>NUCLEOTIDE SEQUENCE</scope>
    <source>
        <strain evidence="2">CBS 125425</strain>
    </source>
</reference>
<protein>
    <submittedName>
        <fullName evidence="2">Uncharacterized protein</fullName>
    </submittedName>
</protein>
<evidence type="ECO:0000313" key="3">
    <source>
        <dbReference type="Proteomes" id="UP000799444"/>
    </source>
</evidence>
<feature type="compositionally biased region" description="Basic and acidic residues" evidence="1">
    <location>
        <begin position="341"/>
        <end position="350"/>
    </location>
</feature>
<dbReference type="OrthoDB" id="3798352at2759"/>
<sequence length="368" mass="39718">MPIDLQTIDLTFSSDDDDDAFEGPPPRNPTLYRRPPPIHAPSSAAVNIKRESSSRPRVPPPPASNHGATRIEHVKRIILTSNSDAIRTVLLNLCNISPNLCGAIARGLAPHSTYAQSTITHSGQSYNAAAPNNRPENSSIGGSSQRPVIKNEYSGRPSHGAAHHNRLDNPGVGSSSQPSATKREPDAIRSQTQAPYGRVKQEPGANTLQTSQRTAPRNPPRSEPSRPQPTRSDLDASSFSARPHPGYREPLSSAETNLPSQRHSDTSSTATSKPTTHICAKCNEPFTARTNGVCLYHPRVLSFDAGTGNPIYPICDCCELPASAPGCTLGKHTPLVNDPAPLDKRRHSDADDFEPSSFRQSSKFAKFR</sequence>
<gene>
    <name evidence="2" type="ORF">EJ04DRAFT_274530</name>
</gene>
<feature type="region of interest" description="Disordered" evidence="1">
    <location>
        <begin position="334"/>
        <end position="368"/>
    </location>
</feature>
<feature type="region of interest" description="Disordered" evidence="1">
    <location>
        <begin position="124"/>
        <end position="275"/>
    </location>
</feature>
<feature type="compositionally biased region" description="Polar residues" evidence="1">
    <location>
        <begin position="204"/>
        <end position="215"/>
    </location>
</feature>
<evidence type="ECO:0000313" key="2">
    <source>
        <dbReference type="EMBL" id="KAF2733279.1"/>
    </source>
</evidence>
<feature type="compositionally biased region" description="Pro residues" evidence="1">
    <location>
        <begin position="23"/>
        <end position="39"/>
    </location>
</feature>
<feature type="compositionally biased region" description="Polar residues" evidence="1">
    <location>
        <begin position="134"/>
        <end position="146"/>
    </location>
</feature>
<name>A0A9P4QY76_9PLEO</name>
<feature type="compositionally biased region" description="Polar residues" evidence="1">
    <location>
        <begin position="253"/>
        <end position="275"/>
    </location>
</feature>
<comment type="caution">
    <text evidence="2">The sequence shown here is derived from an EMBL/GenBank/DDBJ whole genome shotgun (WGS) entry which is preliminary data.</text>
</comment>
<organism evidence="2 3">
    <name type="scientific">Polyplosphaeria fusca</name>
    <dbReference type="NCBI Taxonomy" id="682080"/>
    <lineage>
        <taxon>Eukaryota</taxon>
        <taxon>Fungi</taxon>
        <taxon>Dikarya</taxon>
        <taxon>Ascomycota</taxon>
        <taxon>Pezizomycotina</taxon>
        <taxon>Dothideomycetes</taxon>
        <taxon>Pleosporomycetidae</taxon>
        <taxon>Pleosporales</taxon>
        <taxon>Tetraplosphaeriaceae</taxon>
        <taxon>Polyplosphaeria</taxon>
    </lineage>
</organism>
<dbReference type="EMBL" id="ML996163">
    <property type="protein sequence ID" value="KAF2733279.1"/>
    <property type="molecule type" value="Genomic_DNA"/>
</dbReference>
<dbReference type="AlphaFoldDB" id="A0A9P4QY76"/>
<keyword evidence="3" id="KW-1185">Reference proteome</keyword>
<dbReference type="Proteomes" id="UP000799444">
    <property type="component" value="Unassembled WGS sequence"/>
</dbReference>
<evidence type="ECO:0000256" key="1">
    <source>
        <dbReference type="SAM" id="MobiDB-lite"/>
    </source>
</evidence>
<proteinExistence type="predicted"/>